<dbReference type="CDD" id="cd07735">
    <property type="entry name" value="class_II_PDE_MBL-fold"/>
    <property type="match status" value="1"/>
</dbReference>
<dbReference type="GO" id="GO:0004115">
    <property type="term" value="F:3',5'-cyclic-AMP phosphodiesterase activity"/>
    <property type="evidence" value="ECO:0007669"/>
    <property type="project" value="InterPro"/>
</dbReference>
<feature type="domain" description="Metallo-beta-lactamase" evidence="1">
    <location>
        <begin position="15"/>
        <end position="188"/>
    </location>
</feature>
<dbReference type="GO" id="GO:0006198">
    <property type="term" value="P:cAMP catabolic process"/>
    <property type="evidence" value="ECO:0007669"/>
    <property type="project" value="InterPro"/>
</dbReference>
<dbReference type="InterPro" id="IPR036866">
    <property type="entry name" value="RibonucZ/Hydroxyglut_hydro"/>
</dbReference>
<dbReference type="Pfam" id="PF12706">
    <property type="entry name" value="Lactamase_B_2"/>
    <property type="match status" value="1"/>
</dbReference>
<dbReference type="PANTHER" id="PTHR42663:SF6">
    <property type="entry name" value="HYDROLASE C777.06C-RELATED"/>
    <property type="match status" value="1"/>
</dbReference>
<dbReference type="RefSeq" id="WP_184101067.1">
    <property type="nucleotide sequence ID" value="NZ_JACHHN010000004.1"/>
</dbReference>
<dbReference type="PANTHER" id="PTHR42663">
    <property type="entry name" value="HYDROLASE C777.06C-RELATED-RELATED"/>
    <property type="match status" value="1"/>
</dbReference>
<dbReference type="Gene3D" id="3.60.15.10">
    <property type="entry name" value="Ribonuclease Z/Hydroxyacylglutathione hydrolase-like"/>
    <property type="match status" value="1"/>
</dbReference>
<dbReference type="PRINTS" id="PR00388">
    <property type="entry name" value="PDIESTERASE2"/>
</dbReference>
<dbReference type="SMART" id="SM00849">
    <property type="entry name" value="Lactamase_B"/>
    <property type="match status" value="1"/>
</dbReference>
<dbReference type="Proteomes" id="UP000543030">
    <property type="component" value="Unassembled WGS sequence"/>
</dbReference>
<sequence>MELQVLGCSGGIGAGNRTTALRLGKHILVDAGTGLGDLPLAELAQIDHVFLTHAHLDHIACLPLLLDTVAPVRTAPVTVHASQSVLDTLRRHVFNWQVWPDFTQIPQPDCGLLRYEVMERGDVFTLDGLTLTALPVLHTVPAVAYQMDSGNASVVFSGDTDDHAPFWQAVNTIDNLQTLIIETAFADHEATLARASRHLTPQRLVAALKVLPAGLDIRITHLKPFDHDLIMRELHDQTGGSALIRRLESGDVIHF</sequence>
<comment type="caution">
    <text evidence="2">The sequence shown here is derived from an EMBL/GenBank/DDBJ whole genome shotgun (WGS) entry which is preliminary data.</text>
</comment>
<dbReference type="AlphaFoldDB" id="A0A840RHT8"/>
<dbReference type="EMBL" id="JACHHN010000004">
    <property type="protein sequence ID" value="MBB5191761.1"/>
    <property type="molecule type" value="Genomic_DNA"/>
</dbReference>
<gene>
    <name evidence="2" type="ORF">HNQ50_002491</name>
</gene>
<dbReference type="SUPFAM" id="SSF56281">
    <property type="entry name" value="Metallo-hydrolase/oxidoreductase"/>
    <property type="match status" value="1"/>
</dbReference>
<protein>
    <submittedName>
        <fullName evidence="2">3',5'-cyclic-nucleotide phosphodiesterase</fullName>
        <ecNumber evidence="2">3.1.4.17</ecNumber>
    </submittedName>
</protein>
<organism evidence="2 3">
    <name type="scientific">Silvimonas terrae</name>
    <dbReference type="NCBI Taxonomy" id="300266"/>
    <lineage>
        <taxon>Bacteria</taxon>
        <taxon>Pseudomonadati</taxon>
        <taxon>Pseudomonadota</taxon>
        <taxon>Betaproteobacteria</taxon>
        <taxon>Neisseriales</taxon>
        <taxon>Chitinibacteraceae</taxon>
        <taxon>Silvimonas</taxon>
    </lineage>
</organism>
<evidence type="ECO:0000313" key="3">
    <source>
        <dbReference type="Proteomes" id="UP000543030"/>
    </source>
</evidence>
<dbReference type="InterPro" id="IPR001279">
    <property type="entry name" value="Metallo-B-lactamas"/>
</dbReference>
<keyword evidence="3" id="KW-1185">Reference proteome</keyword>
<keyword evidence="2" id="KW-0378">Hydrolase</keyword>
<evidence type="ECO:0000313" key="2">
    <source>
        <dbReference type="EMBL" id="MBB5191761.1"/>
    </source>
</evidence>
<dbReference type="InterPro" id="IPR000396">
    <property type="entry name" value="Pdiesterase2"/>
</dbReference>
<name>A0A840RHT8_9NEIS</name>
<proteinExistence type="predicted"/>
<accession>A0A840RHT8</accession>
<evidence type="ECO:0000259" key="1">
    <source>
        <dbReference type="SMART" id="SM00849"/>
    </source>
</evidence>
<reference evidence="2 3" key="1">
    <citation type="submission" date="2020-08" db="EMBL/GenBank/DDBJ databases">
        <title>Genomic Encyclopedia of Type Strains, Phase IV (KMG-IV): sequencing the most valuable type-strain genomes for metagenomic binning, comparative biology and taxonomic classification.</title>
        <authorList>
            <person name="Goeker M."/>
        </authorList>
    </citation>
    <scope>NUCLEOTIDE SEQUENCE [LARGE SCALE GENOMIC DNA]</scope>
    <source>
        <strain evidence="2 3">DSM 18233</strain>
    </source>
</reference>
<dbReference type="EC" id="3.1.4.17" evidence="2"/>